<dbReference type="AlphaFoldDB" id="A0A2C6KF03"/>
<proteinExistence type="inferred from homology"/>
<evidence type="ECO:0000313" key="12">
    <source>
        <dbReference type="EMBL" id="PHJ16117.1"/>
    </source>
</evidence>
<protein>
    <submittedName>
        <fullName evidence="12">Mitochondrial carrier superfamily protein</fullName>
    </submittedName>
</protein>
<keyword evidence="4 8" id="KW-0812">Transmembrane</keyword>
<keyword evidence="7 8" id="KW-0472">Membrane</keyword>
<dbReference type="InterPro" id="IPR018108">
    <property type="entry name" value="MCP_transmembrane"/>
</dbReference>
<evidence type="ECO:0000256" key="11">
    <source>
        <dbReference type="SAM" id="Phobius"/>
    </source>
</evidence>
<evidence type="ECO:0000256" key="4">
    <source>
        <dbReference type="ARBA" id="ARBA00022692"/>
    </source>
</evidence>
<dbReference type="RefSeq" id="XP_067917848.1">
    <property type="nucleotide sequence ID" value="XM_068070176.1"/>
</dbReference>
<comment type="similarity">
    <text evidence="2 9">Belongs to the mitochondrial carrier (TC 2.A.29) family.</text>
</comment>
<dbReference type="OrthoDB" id="331645at2759"/>
<dbReference type="GO" id="GO:0016020">
    <property type="term" value="C:membrane"/>
    <property type="evidence" value="ECO:0007669"/>
    <property type="project" value="UniProtKB-SubCell"/>
</dbReference>
<keyword evidence="6 11" id="KW-1133">Transmembrane helix</keyword>
<evidence type="ECO:0000256" key="8">
    <source>
        <dbReference type="PROSITE-ProRule" id="PRU00282"/>
    </source>
</evidence>
<organism evidence="12 13">
    <name type="scientific">Cystoisospora suis</name>
    <dbReference type="NCBI Taxonomy" id="483139"/>
    <lineage>
        <taxon>Eukaryota</taxon>
        <taxon>Sar</taxon>
        <taxon>Alveolata</taxon>
        <taxon>Apicomplexa</taxon>
        <taxon>Conoidasida</taxon>
        <taxon>Coccidia</taxon>
        <taxon>Eucoccidiorida</taxon>
        <taxon>Eimeriorina</taxon>
        <taxon>Sarcocystidae</taxon>
        <taxon>Cystoisospora</taxon>
    </lineage>
</organism>
<dbReference type="EMBL" id="MIGC01006614">
    <property type="protein sequence ID" value="PHJ16117.1"/>
    <property type="molecule type" value="Genomic_DNA"/>
</dbReference>
<feature type="region of interest" description="Disordered" evidence="10">
    <location>
        <begin position="196"/>
        <end position="235"/>
    </location>
</feature>
<name>A0A2C6KF03_9APIC</name>
<feature type="transmembrane region" description="Helical" evidence="11">
    <location>
        <begin position="311"/>
        <end position="333"/>
    </location>
</feature>
<gene>
    <name evidence="12" type="ORF">CSUI_010070</name>
</gene>
<evidence type="ECO:0000256" key="6">
    <source>
        <dbReference type="ARBA" id="ARBA00022989"/>
    </source>
</evidence>
<comment type="subcellular location">
    <subcellularLocation>
        <location evidence="1">Membrane</location>
        <topology evidence="1">Multi-pass membrane protein</topology>
    </subcellularLocation>
</comment>
<evidence type="ECO:0000313" key="13">
    <source>
        <dbReference type="Proteomes" id="UP000221165"/>
    </source>
</evidence>
<feature type="compositionally biased region" description="Polar residues" evidence="10">
    <location>
        <begin position="205"/>
        <end position="235"/>
    </location>
</feature>
<evidence type="ECO:0000256" key="3">
    <source>
        <dbReference type="ARBA" id="ARBA00022448"/>
    </source>
</evidence>
<dbReference type="GeneID" id="94433387"/>
<evidence type="ECO:0000256" key="5">
    <source>
        <dbReference type="ARBA" id="ARBA00022737"/>
    </source>
</evidence>
<dbReference type="VEuPathDB" id="ToxoDB:CSUI_010070"/>
<feature type="region of interest" description="Disordered" evidence="10">
    <location>
        <begin position="116"/>
        <end position="163"/>
    </location>
</feature>
<keyword evidence="13" id="KW-1185">Reference proteome</keyword>
<keyword evidence="3 9" id="KW-0813">Transport</keyword>
<evidence type="ECO:0000256" key="9">
    <source>
        <dbReference type="RuleBase" id="RU000488"/>
    </source>
</evidence>
<dbReference type="PROSITE" id="PS50920">
    <property type="entry name" value="SOLCAR"/>
    <property type="match status" value="1"/>
</dbReference>
<feature type="repeat" description="Solcar" evidence="8">
    <location>
        <begin position="350"/>
        <end position="432"/>
    </location>
</feature>
<evidence type="ECO:0000256" key="2">
    <source>
        <dbReference type="ARBA" id="ARBA00006375"/>
    </source>
</evidence>
<dbReference type="PANTHER" id="PTHR45667">
    <property type="entry name" value="S-ADENOSYLMETHIONINE MITOCHONDRIAL CARRIER PROTEIN"/>
    <property type="match status" value="1"/>
</dbReference>
<dbReference type="Pfam" id="PF00153">
    <property type="entry name" value="Mito_carr"/>
    <property type="match status" value="2"/>
</dbReference>
<dbReference type="SUPFAM" id="SSF103506">
    <property type="entry name" value="Mitochondrial carrier"/>
    <property type="match status" value="1"/>
</dbReference>
<evidence type="ECO:0000256" key="7">
    <source>
        <dbReference type="ARBA" id="ARBA00023136"/>
    </source>
</evidence>
<comment type="caution">
    <text evidence="12">The sequence shown here is derived from an EMBL/GenBank/DDBJ whole genome shotgun (WGS) entry which is preliminary data.</text>
</comment>
<accession>A0A2C6KF03</accession>
<feature type="compositionally biased region" description="Low complexity" evidence="10">
    <location>
        <begin position="133"/>
        <end position="158"/>
    </location>
</feature>
<dbReference type="InterPro" id="IPR023395">
    <property type="entry name" value="MCP_dom_sf"/>
</dbReference>
<reference evidence="12 13" key="1">
    <citation type="journal article" date="2017" name="Int. J. Parasitol.">
        <title>The genome of the protozoan parasite Cystoisospora suis and a reverse vaccinology approach to identify vaccine candidates.</title>
        <authorList>
            <person name="Palmieri N."/>
            <person name="Shrestha A."/>
            <person name="Ruttkowski B."/>
            <person name="Beck T."/>
            <person name="Vogl C."/>
            <person name="Tomley F."/>
            <person name="Blake D.P."/>
            <person name="Joachim A."/>
        </authorList>
    </citation>
    <scope>NUCLEOTIDE SEQUENCE [LARGE SCALE GENOMIC DNA]</scope>
    <source>
        <strain evidence="12 13">Wien I</strain>
    </source>
</reference>
<sequence>MVVCLRQLRLSPLDRTTSRSSVPGLELATRLSLSQKKIGTRLWTVAMEANHEFWVNFLAGGCTGLLVDAVLFPLDVFKTRKQAETSRRCQASAAASWHTSNAASLCSSVSVSSSQCPPESPSGKAPACRADPRSVTPSASASASSSTASSFPRPSWSSLTRDSGRTVCSQQVLPSSSRISSPSACSLSLPSALDITSSSSHTSHRPTSQATQTGHHQKISSNNSTAPARNPSRGLSSSTCVPLSVALDAAVCAKTNATSWTTAESAKAVKLRDILFPRNPLGSMRLGGFVGAGETHAAPRCGFLGALARRYYPGLAVLAVGTFPSSALFFVTYEGTKQLFTRDGGADGIPPAITYVACSTVAEFASCCVRTPFEMLKQQLQLGMHPSTMTAVREIYRRDRLQGFFVGFGATMVRDLPFVGVEMGLWEYLKKYFCSFAGKDPSHLAVVSWSKSPDSC</sequence>
<dbReference type="Proteomes" id="UP000221165">
    <property type="component" value="Unassembled WGS sequence"/>
</dbReference>
<dbReference type="Gene3D" id="1.50.40.10">
    <property type="entry name" value="Mitochondrial carrier domain"/>
    <property type="match status" value="2"/>
</dbReference>
<evidence type="ECO:0000256" key="1">
    <source>
        <dbReference type="ARBA" id="ARBA00004141"/>
    </source>
</evidence>
<evidence type="ECO:0000256" key="10">
    <source>
        <dbReference type="SAM" id="MobiDB-lite"/>
    </source>
</evidence>
<keyword evidence="5" id="KW-0677">Repeat</keyword>